<dbReference type="Proteomes" id="UP000287651">
    <property type="component" value="Unassembled WGS sequence"/>
</dbReference>
<name>A0A426XER6_ENSVE</name>
<feature type="compositionally biased region" description="Low complexity" evidence="1">
    <location>
        <begin position="118"/>
        <end position="145"/>
    </location>
</feature>
<evidence type="ECO:0000256" key="1">
    <source>
        <dbReference type="SAM" id="MobiDB-lite"/>
    </source>
</evidence>
<organism evidence="2 3">
    <name type="scientific">Ensete ventricosum</name>
    <name type="common">Abyssinian banana</name>
    <name type="synonym">Musa ensete</name>
    <dbReference type="NCBI Taxonomy" id="4639"/>
    <lineage>
        <taxon>Eukaryota</taxon>
        <taxon>Viridiplantae</taxon>
        <taxon>Streptophyta</taxon>
        <taxon>Embryophyta</taxon>
        <taxon>Tracheophyta</taxon>
        <taxon>Spermatophyta</taxon>
        <taxon>Magnoliopsida</taxon>
        <taxon>Liliopsida</taxon>
        <taxon>Zingiberales</taxon>
        <taxon>Musaceae</taxon>
        <taxon>Ensete</taxon>
    </lineage>
</organism>
<feature type="compositionally biased region" description="Basic residues" evidence="1">
    <location>
        <begin position="95"/>
        <end position="104"/>
    </location>
</feature>
<sequence>MYSKEQGYDHQMKDLVCNVALSDPPKICSLESHLRRKKMGPMGMPASTQVHKQLAAEEVLEKQVLEGILDLDNMTGSRIARLHHTSLQVRVDHKEKRKTKRRIRFSGFALASMRSHQKSPQKNPKSSVPSSSKATKSTACRETPTPTEPRPRETLVARFRRAMAGQGGGERGGGSAEKKEGGGEAPTTAPEMQSSDPQGLAVGGGGKWVLVRPMAPDGLAEGG</sequence>
<protein>
    <submittedName>
        <fullName evidence="2">Uncharacterized protein</fullName>
    </submittedName>
</protein>
<reference evidence="2 3" key="1">
    <citation type="journal article" date="2014" name="Agronomy (Basel)">
        <title>A Draft Genome Sequence for Ensete ventricosum, the Drought-Tolerant Tree Against Hunger.</title>
        <authorList>
            <person name="Harrison J."/>
            <person name="Moore K.A."/>
            <person name="Paszkiewicz K."/>
            <person name="Jones T."/>
            <person name="Grant M."/>
            <person name="Ambacheew D."/>
            <person name="Muzemil S."/>
            <person name="Studholme D.J."/>
        </authorList>
    </citation>
    <scope>NUCLEOTIDE SEQUENCE [LARGE SCALE GENOMIC DNA]</scope>
</reference>
<gene>
    <name evidence="2" type="ORF">B296_00050564</name>
</gene>
<feature type="compositionally biased region" description="Gly residues" evidence="1">
    <location>
        <begin position="165"/>
        <end position="175"/>
    </location>
</feature>
<dbReference type="AlphaFoldDB" id="A0A426XER6"/>
<comment type="caution">
    <text evidence="2">The sequence shown here is derived from an EMBL/GenBank/DDBJ whole genome shotgun (WGS) entry which is preliminary data.</text>
</comment>
<feature type="region of interest" description="Disordered" evidence="1">
    <location>
        <begin position="91"/>
        <end position="223"/>
    </location>
</feature>
<dbReference type="EMBL" id="AMZH03021690">
    <property type="protein sequence ID" value="RRT37955.1"/>
    <property type="molecule type" value="Genomic_DNA"/>
</dbReference>
<proteinExistence type="predicted"/>
<evidence type="ECO:0000313" key="3">
    <source>
        <dbReference type="Proteomes" id="UP000287651"/>
    </source>
</evidence>
<accession>A0A426XER6</accession>
<evidence type="ECO:0000313" key="2">
    <source>
        <dbReference type="EMBL" id="RRT37955.1"/>
    </source>
</evidence>